<keyword evidence="1" id="KW-1133">Transmembrane helix</keyword>
<reference evidence="2 3" key="1">
    <citation type="submission" date="2013-07" db="EMBL/GenBank/DDBJ databases">
        <authorList>
            <person name="Weinstock G."/>
            <person name="Sodergren E."/>
            <person name="Wylie T."/>
            <person name="Fulton L."/>
            <person name="Fulton R."/>
            <person name="Fronick C."/>
            <person name="O'Laughlin M."/>
            <person name="Godfrey J."/>
            <person name="Miner T."/>
            <person name="Herter B."/>
            <person name="Appelbaum E."/>
            <person name="Cordes M."/>
            <person name="Lek S."/>
            <person name="Wollam A."/>
            <person name="Pepin K.H."/>
            <person name="Palsikar V.B."/>
            <person name="Mitreva M."/>
            <person name="Wilson R.K."/>
        </authorList>
    </citation>
    <scope>NUCLEOTIDE SEQUENCE [LARGE SCALE GENOMIC DNA]</scope>
    <source>
        <strain evidence="2 3">ATCC 27760</strain>
    </source>
</reference>
<dbReference type="EMBL" id="AWVF01000262">
    <property type="protein sequence ID" value="ERJ93994.1"/>
    <property type="molecule type" value="Genomic_DNA"/>
</dbReference>
<keyword evidence="1" id="KW-0812">Transmembrane</keyword>
<dbReference type="PATRIC" id="fig|411473.3.peg.1746"/>
<feature type="transmembrane region" description="Helical" evidence="1">
    <location>
        <begin position="46"/>
        <end position="62"/>
    </location>
</feature>
<dbReference type="HOGENOM" id="CLU_113258_0_0_9"/>
<dbReference type="Proteomes" id="UP000016662">
    <property type="component" value="Unassembled WGS sequence"/>
</dbReference>
<name>U2LWY3_9FIRM</name>
<accession>U2LWY3</accession>
<dbReference type="AlphaFoldDB" id="U2LWY3"/>
<dbReference type="RefSeq" id="WP_021683632.1">
    <property type="nucleotide sequence ID" value="NZ_KI260500.1"/>
</dbReference>
<evidence type="ECO:0000313" key="2">
    <source>
        <dbReference type="EMBL" id="ERJ93994.1"/>
    </source>
</evidence>
<dbReference type="STRING" id="411473.RUMCAL_02118"/>
<evidence type="ECO:0000313" key="3">
    <source>
        <dbReference type="Proteomes" id="UP000016662"/>
    </source>
</evidence>
<keyword evidence="1" id="KW-0472">Membrane</keyword>
<evidence type="ECO:0000256" key="1">
    <source>
        <dbReference type="SAM" id="Phobius"/>
    </source>
</evidence>
<proteinExistence type="predicted"/>
<organism evidence="2 3">
    <name type="scientific">Ruminococcus callidus ATCC 27760</name>
    <dbReference type="NCBI Taxonomy" id="411473"/>
    <lineage>
        <taxon>Bacteria</taxon>
        <taxon>Bacillati</taxon>
        <taxon>Bacillota</taxon>
        <taxon>Clostridia</taxon>
        <taxon>Eubacteriales</taxon>
        <taxon>Oscillospiraceae</taxon>
        <taxon>Ruminococcus</taxon>
    </lineage>
</organism>
<feature type="transmembrane region" description="Helical" evidence="1">
    <location>
        <begin position="21"/>
        <end position="40"/>
    </location>
</feature>
<sequence length="172" mass="18982">MDNFAEYMVKKRPDSRDNAKRAGIIALAVVLCVASVFLVFVTHIPFILLITCAIIYGAYFLITGTSVEYEYAVTNGEMDVDKIIARRKRVHLITVSTAKFDAYGEMTDAVPDDPDRTIVLCSDNTGEGEYYADLETEEYGATRIIFTPNEAVQEAINAALPRQLRSGNGAAK</sequence>
<dbReference type="InterPro" id="IPR046088">
    <property type="entry name" value="DUF6106"/>
</dbReference>
<protein>
    <submittedName>
        <fullName evidence="2">Uncharacterized protein</fullName>
    </submittedName>
</protein>
<dbReference type="OrthoDB" id="2062630at2"/>
<gene>
    <name evidence="2" type="ORF">RUMCAL_02118</name>
</gene>
<dbReference type="eggNOG" id="ENOG50332G5">
    <property type="taxonomic scope" value="Bacteria"/>
</dbReference>
<dbReference type="Pfam" id="PF19601">
    <property type="entry name" value="DUF6106"/>
    <property type="match status" value="1"/>
</dbReference>
<keyword evidence="3" id="KW-1185">Reference proteome</keyword>
<comment type="caution">
    <text evidence="2">The sequence shown here is derived from an EMBL/GenBank/DDBJ whole genome shotgun (WGS) entry which is preliminary data.</text>
</comment>